<evidence type="ECO:0000256" key="18">
    <source>
        <dbReference type="SAM" id="MobiDB-lite"/>
    </source>
</evidence>
<organism evidence="20 21">
    <name type="scientific">Frankliniella fusca</name>
    <dbReference type="NCBI Taxonomy" id="407009"/>
    <lineage>
        <taxon>Eukaryota</taxon>
        <taxon>Metazoa</taxon>
        <taxon>Ecdysozoa</taxon>
        <taxon>Arthropoda</taxon>
        <taxon>Hexapoda</taxon>
        <taxon>Insecta</taxon>
        <taxon>Pterygota</taxon>
        <taxon>Neoptera</taxon>
        <taxon>Paraneoptera</taxon>
        <taxon>Thysanoptera</taxon>
        <taxon>Terebrantia</taxon>
        <taxon>Thripoidea</taxon>
        <taxon>Thripidae</taxon>
        <taxon>Frankliniella</taxon>
    </lineage>
</organism>
<dbReference type="Pfam" id="PF23109">
    <property type="entry name" value="ARCH_RTEL1"/>
    <property type="match status" value="1"/>
</dbReference>
<dbReference type="InterPro" id="IPR014013">
    <property type="entry name" value="Helic_SF1/SF2_ATP-bd_DinG/Rad3"/>
</dbReference>
<dbReference type="Pfam" id="PF06733">
    <property type="entry name" value="DEAD_2"/>
    <property type="match status" value="1"/>
</dbReference>
<feature type="compositionally biased region" description="Low complexity" evidence="18">
    <location>
        <begin position="1378"/>
        <end position="1390"/>
    </location>
</feature>
<dbReference type="InterPro" id="IPR057498">
    <property type="entry name" value="Rtel1_ARCH"/>
</dbReference>
<keyword evidence="3 17" id="KW-0479">Metal-binding</keyword>
<feature type="binding site" evidence="17">
    <location>
        <position position="172"/>
    </location>
    <ligand>
        <name>[4Fe-4S] cluster</name>
        <dbReference type="ChEBI" id="CHEBI:49883"/>
    </ligand>
</feature>
<dbReference type="GO" id="GO:1904430">
    <property type="term" value="P:negative regulation of t-circle formation"/>
    <property type="evidence" value="ECO:0007669"/>
    <property type="project" value="TreeGrafter"/>
</dbReference>
<comment type="function">
    <text evidence="17">A probable ATP-dependent DNA helicase implicated in DNA repair and the maintenance of genomic stability. Acts as an anti-recombinase to counteract toxic recombination and limit crossover during meiosis. Regulates meiotic recombination and crossover homeostasis by physically dissociating strand invasion events and thereby promotes noncrossover repair by meiotic synthesis dependent strand annealing (SDSA) as well as disassembly of D loop recombination intermediates.</text>
</comment>
<dbReference type="FunFam" id="3.40.50.300:FF:000431">
    <property type="entry name" value="Regulator of telomere elongation helicase 1"/>
    <property type="match status" value="1"/>
</dbReference>
<dbReference type="GO" id="GO:0006260">
    <property type="term" value="P:DNA replication"/>
    <property type="evidence" value="ECO:0007669"/>
    <property type="project" value="InterPro"/>
</dbReference>
<feature type="region of interest" description="Disordered" evidence="18">
    <location>
        <begin position="1376"/>
        <end position="1424"/>
    </location>
</feature>
<dbReference type="InterPro" id="IPR027417">
    <property type="entry name" value="P-loop_NTPase"/>
</dbReference>
<evidence type="ECO:0000256" key="16">
    <source>
        <dbReference type="ARBA" id="ARBA00073810"/>
    </source>
</evidence>
<accession>A0AAE1HPZ4</accession>
<comment type="catalytic activity">
    <reaction evidence="15 17">
        <text>ATP + H2O = ADP + phosphate + H(+)</text>
        <dbReference type="Rhea" id="RHEA:13065"/>
        <dbReference type="ChEBI" id="CHEBI:15377"/>
        <dbReference type="ChEBI" id="CHEBI:15378"/>
        <dbReference type="ChEBI" id="CHEBI:30616"/>
        <dbReference type="ChEBI" id="CHEBI:43474"/>
        <dbReference type="ChEBI" id="CHEBI:456216"/>
    </reaction>
</comment>
<evidence type="ECO:0000259" key="19">
    <source>
        <dbReference type="PROSITE" id="PS51193"/>
    </source>
</evidence>
<keyword evidence="11 17" id="KW-0238">DNA-binding</keyword>
<keyword evidence="7 17" id="KW-0347">Helicase</keyword>
<dbReference type="InterPro" id="IPR010614">
    <property type="entry name" value="RAD3-like_helicase_DEAD"/>
</dbReference>
<feature type="compositionally biased region" description="Acidic residues" evidence="18">
    <location>
        <begin position="1464"/>
        <end position="1476"/>
    </location>
</feature>
<evidence type="ECO:0000256" key="12">
    <source>
        <dbReference type="ARBA" id="ARBA00023204"/>
    </source>
</evidence>
<dbReference type="Pfam" id="PF10188">
    <property type="entry name" value="Oscp1"/>
    <property type="match status" value="1"/>
</dbReference>
<evidence type="ECO:0000256" key="7">
    <source>
        <dbReference type="ARBA" id="ARBA00022806"/>
    </source>
</evidence>
<dbReference type="PANTHER" id="PTHR11472:SF34">
    <property type="entry name" value="REGULATOR OF TELOMERE ELONGATION HELICASE 1"/>
    <property type="match status" value="1"/>
</dbReference>
<reference evidence="20" key="1">
    <citation type="submission" date="2021-07" db="EMBL/GenBank/DDBJ databases">
        <authorList>
            <person name="Catto M.A."/>
            <person name="Jacobson A."/>
            <person name="Kennedy G."/>
            <person name="Labadie P."/>
            <person name="Hunt B.G."/>
            <person name="Srinivasan R."/>
        </authorList>
    </citation>
    <scope>NUCLEOTIDE SEQUENCE</scope>
    <source>
        <strain evidence="20">PL_HMW_Pooled</strain>
        <tissue evidence="20">Head</tissue>
    </source>
</reference>
<feature type="binding site" evidence="17">
    <location>
        <position position="163"/>
    </location>
    <ligand>
        <name>[4Fe-4S] cluster</name>
        <dbReference type="ChEBI" id="CHEBI:49883"/>
    </ligand>
</feature>
<evidence type="ECO:0000256" key="17">
    <source>
        <dbReference type="HAMAP-Rule" id="MF_03065"/>
    </source>
</evidence>
<feature type="domain" description="Helicase ATP-binding" evidence="19">
    <location>
        <begin position="7"/>
        <end position="307"/>
    </location>
</feature>
<evidence type="ECO:0000256" key="5">
    <source>
        <dbReference type="ARBA" id="ARBA00022763"/>
    </source>
</evidence>
<name>A0AAE1HPZ4_9NEOP</name>
<dbReference type="GO" id="GO:0005634">
    <property type="term" value="C:nucleus"/>
    <property type="evidence" value="ECO:0007669"/>
    <property type="project" value="UniProtKB-SubCell"/>
</dbReference>
<dbReference type="InterPro" id="IPR019332">
    <property type="entry name" value="OSCP1"/>
</dbReference>
<dbReference type="HAMAP" id="MF_03065">
    <property type="entry name" value="RTEL1"/>
    <property type="match status" value="1"/>
</dbReference>
<dbReference type="PANTHER" id="PTHR11472">
    <property type="entry name" value="DNA REPAIR DEAD HELICASE RAD3/XP-D SUBFAMILY MEMBER"/>
    <property type="match status" value="1"/>
</dbReference>
<dbReference type="GO" id="GO:0005524">
    <property type="term" value="F:ATP binding"/>
    <property type="evidence" value="ECO:0007669"/>
    <property type="project" value="UniProtKB-UniRule"/>
</dbReference>
<dbReference type="GO" id="GO:0006310">
    <property type="term" value="P:DNA recombination"/>
    <property type="evidence" value="ECO:0007669"/>
    <property type="project" value="InterPro"/>
</dbReference>
<keyword evidence="14 17" id="KW-0539">Nucleus</keyword>
<keyword evidence="10 17" id="KW-0411">Iron-sulfur</keyword>
<evidence type="ECO:0000256" key="10">
    <source>
        <dbReference type="ARBA" id="ARBA00023014"/>
    </source>
</evidence>
<dbReference type="SMART" id="SM00488">
    <property type="entry name" value="DEXDc2"/>
    <property type="match status" value="1"/>
</dbReference>
<feature type="binding site" evidence="17">
    <location>
        <position position="208"/>
    </location>
    <ligand>
        <name>[4Fe-4S] cluster</name>
        <dbReference type="ChEBI" id="CHEBI:49883"/>
    </ligand>
</feature>
<comment type="similarity">
    <text evidence="17">Belongs to the helicase family. RAD3/XPD subfamily.</text>
</comment>
<dbReference type="GO" id="GO:0090657">
    <property type="term" value="P:telomeric loop disassembly"/>
    <property type="evidence" value="ECO:0007669"/>
    <property type="project" value="TreeGrafter"/>
</dbReference>
<gene>
    <name evidence="20" type="ORF">KUF71_013583</name>
</gene>
<dbReference type="InterPro" id="IPR013020">
    <property type="entry name" value="Rad3/Chl1-like"/>
</dbReference>
<dbReference type="EMBL" id="JAHWGI010001227">
    <property type="protein sequence ID" value="KAK3925376.1"/>
    <property type="molecule type" value="Genomic_DNA"/>
</dbReference>
<dbReference type="GO" id="GO:0003677">
    <property type="term" value="F:DNA binding"/>
    <property type="evidence" value="ECO:0007669"/>
    <property type="project" value="UniProtKB-UniRule"/>
</dbReference>
<keyword evidence="4 17" id="KW-0547">Nucleotide-binding</keyword>
<dbReference type="GO" id="GO:0070182">
    <property type="term" value="F:DNA polymerase binding"/>
    <property type="evidence" value="ECO:0007669"/>
    <property type="project" value="TreeGrafter"/>
</dbReference>
<proteinExistence type="inferred from homology"/>
<dbReference type="GO" id="GO:0051539">
    <property type="term" value="F:4 iron, 4 sulfur cluster binding"/>
    <property type="evidence" value="ECO:0007669"/>
    <property type="project" value="UniProtKB-UniRule"/>
</dbReference>
<dbReference type="NCBIfam" id="TIGR00604">
    <property type="entry name" value="rad3"/>
    <property type="match status" value="1"/>
</dbReference>
<keyword evidence="9 17" id="KW-0408">Iron</keyword>
<dbReference type="GO" id="GO:0045910">
    <property type="term" value="P:negative regulation of DNA recombination"/>
    <property type="evidence" value="ECO:0007669"/>
    <property type="project" value="TreeGrafter"/>
</dbReference>
<keyword evidence="13 17" id="KW-0413">Isomerase</keyword>
<evidence type="ECO:0000256" key="11">
    <source>
        <dbReference type="ARBA" id="ARBA00023125"/>
    </source>
</evidence>
<evidence type="ECO:0000256" key="15">
    <source>
        <dbReference type="ARBA" id="ARBA00049360"/>
    </source>
</evidence>
<dbReference type="GO" id="GO:0006281">
    <property type="term" value="P:DNA repair"/>
    <property type="evidence" value="ECO:0007669"/>
    <property type="project" value="UniProtKB-UniRule"/>
</dbReference>
<keyword evidence="12 17" id="KW-0234">DNA repair</keyword>
<evidence type="ECO:0000256" key="6">
    <source>
        <dbReference type="ARBA" id="ARBA00022801"/>
    </source>
</evidence>
<dbReference type="GO" id="GO:0046872">
    <property type="term" value="F:metal ion binding"/>
    <property type="evidence" value="ECO:0007669"/>
    <property type="project" value="UniProtKB-UniRule"/>
</dbReference>
<keyword evidence="6 17" id="KW-0378">Hydrolase</keyword>
<dbReference type="GO" id="GO:0010569">
    <property type="term" value="P:regulation of double-strand break repair via homologous recombination"/>
    <property type="evidence" value="ECO:0007669"/>
    <property type="project" value="UniProtKB-UniRule"/>
</dbReference>
<evidence type="ECO:0000256" key="1">
    <source>
        <dbReference type="ARBA" id="ARBA00004123"/>
    </source>
</evidence>
<dbReference type="Gene3D" id="3.40.50.300">
    <property type="entry name" value="P-loop containing nucleotide triphosphate hydrolases"/>
    <property type="match status" value="2"/>
</dbReference>
<dbReference type="InterPro" id="IPR006555">
    <property type="entry name" value="ATP-dep_Helicase_C"/>
</dbReference>
<feature type="region of interest" description="Disordered" evidence="18">
    <location>
        <begin position="876"/>
        <end position="897"/>
    </location>
</feature>
<dbReference type="PROSITE" id="PS51193">
    <property type="entry name" value="HELICASE_ATP_BIND_2"/>
    <property type="match status" value="1"/>
</dbReference>
<evidence type="ECO:0000256" key="8">
    <source>
        <dbReference type="ARBA" id="ARBA00022840"/>
    </source>
</evidence>
<evidence type="ECO:0000256" key="9">
    <source>
        <dbReference type="ARBA" id="ARBA00023004"/>
    </source>
</evidence>
<evidence type="ECO:0000256" key="3">
    <source>
        <dbReference type="ARBA" id="ARBA00022723"/>
    </source>
</evidence>
<dbReference type="EC" id="5.6.2.-" evidence="17"/>
<dbReference type="CDD" id="cd18788">
    <property type="entry name" value="SF2_C_XPD"/>
    <property type="match status" value="1"/>
</dbReference>
<dbReference type="InterPro" id="IPR030845">
    <property type="entry name" value="RTEL1"/>
</dbReference>
<feature type="region of interest" description="Disordered" evidence="18">
    <location>
        <begin position="807"/>
        <end position="837"/>
    </location>
</feature>
<dbReference type="GO" id="GO:0003678">
    <property type="term" value="F:DNA helicase activity"/>
    <property type="evidence" value="ECO:0007669"/>
    <property type="project" value="UniProtKB-UniRule"/>
</dbReference>
<evidence type="ECO:0000313" key="20">
    <source>
        <dbReference type="EMBL" id="KAK3925376.1"/>
    </source>
</evidence>
<reference evidence="20" key="2">
    <citation type="journal article" date="2023" name="BMC Genomics">
        <title>Pest status, molecular evolution, and epigenetic factors derived from the genome assembly of Frankliniella fusca, a thysanopteran phytovirus vector.</title>
        <authorList>
            <person name="Catto M.A."/>
            <person name="Labadie P.E."/>
            <person name="Jacobson A.L."/>
            <person name="Kennedy G.G."/>
            <person name="Srinivasan R."/>
            <person name="Hunt B.G."/>
        </authorList>
    </citation>
    <scope>NUCLEOTIDE SEQUENCE</scope>
    <source>
        <strain evidence="20">PL_HMW_Pooled</strain>
    </source>
</reference>
<dbReference type="GO" id="GO:0016818">
    <property type="term" value="F:hydrolase activity, acting on acid anhydrides, in phosphorus-containing anhydrides"/>
    <property type="evidence" value="ECO:0007669"/>
    <property type="project" value="InterPro"/>
</dbReference>
<sequence>MPEIMIRNVPVHFPFEPYDVQRAYMEKVIDCLQSGAHGMLESPTGTGKTLSLLCSTLAWLTLKKAQVQAMRMTTGDNQYLDELQESLSGVAGTTNQSTSWGGRLGPKIIYSSRTHSQLSQAIQELKRTNYAHVRMAIIGSRDQLCTHSEVSKEENTSVKISMCQSLVKGRACYLHRNIERKKDDPAFAEAGVMDIEDLIKVSDKLKVCPYYMSRELKQAADIIFMPYNYLLDPRTRRQQDVDINNSIVILDEGHNVEKICEESASYSLTSTDVAMCISEITEVMKIYAENPVMDFGDPDADKKRDFSENELIMMKEMLLTLEKVIDEIPLNQKDKTEAPFPGEYIFELLGKATITTESYPVYYGLVEQIVQYLNALRNSSDGPFQRTGASLEKLANFFRTVFYFERKTYEEHVVSVRECYKVFVTLEKPKPTFRKNSWLSSSNNDNKPGGKVVNFWCFNPAYGMKGLLNLGVHSIIVTSGTLSPLPPLISELGIPINITLENKHVISKDQVFVSVIRSGPDNEPLTSTFKNRGNDAYLTSLGRTITNFARIVPEGLLVFFPSYTVLNQCKDHWEQSGIWNQIFSHKEIFVEPQGKRELKDVMNNYYSRIYQPGSKGACFLAVCRGKVSEGLDFADQNGRAVILTGLPYPPFFDPRVVMKREYLDKNKKKVTGHNWYQLEATRAVNQAVGRVIRHRNDYGAVLFCDSRFAEPQVKQQMSAWLRPYIQTPNQFGAVTRGLCQFFKNARETLPQPAKKDMSVAWDEVSNEPVVKKAVPAAFDMSAKWQSKPNRSRGNFNWYTQEKTSFKDLSSSSMSSPSSSTVSLSYSQSPQDSKKPKNTIRSMFGALDEATEVIDFNSVESEPEISSSSVVQTLGDCTNQVSSPKQSDDGPPDSKRRKVRVMGVPLSFEETAPSSASSSSGGNDRKSQMIAYLKHVKSKLSPVQMLEFNMAVKCYSQGSDYQQLIGTLDKLFNNPSLFSCLKGTDAVQHCFIKFSLEPICESNIFVSLLQALILILKMPIRQTLPISAERKQIYNSYELEREREDAAAADPPGGHAAAVAMAQDRTLPMLLLNLGGEMVYILEQRLQAQHVAEDKAVKVLEDICRLLLHERFMVELLVPQPLGHAAALRTFFRDLAHSSIMRLDDDSMAKMWDLMTMAVKLQALRADSPGELLQATLNHIEYIGEHVPAVAPQAEAAARGLTAFYGRMCSGELQAVRYCILNYLQGLAVRVSLFLKHGMQDMNGRLLAPKDGPVFHFPAGGQFTTPARDSGPGATTELGYNMYTELENPGGAVGAAAAAAAASRRHRRRSSVPTASVGGRLVDAQGRPLYVGREELNMLMAQLLGNRPAPRDQDKDVPIRLICVSLFDSGDARPLYEEASAASPGASGDASLLGQKRDGPPPSSPGASAASPSTSAMMSIDATGSAGSRSARLQQVLADLDVQQAAEVEAGSEAAAGGGGGFLDLWDDLEPTEDEDEAVLRPLL</sequence>
<evidence type="ECO:0000313" key="21">
    <source>
        <dbReference type="Proteomes" id="UP001219518"/>
    </source>
</evidence>
<evidence type="ECO:0000256" key="14">
    <source>
        <dbReference type="ARBA" id="ARBA00023242"/>
    </source>
</evidence>
<dbReference type="Proteomes" id="UP001219518">
    <property type="component" value="Unassembled WGS sequence"/>
</dbReference>
<keyword evidence="8 17" id="KW-0067">ATP-binding</keyword>
<protein>
    <recommendedName>
        <fullName evidence="16 17">Regulator of telomere elongation helicase 1 homolog</fullName>
        <ecNumber evidence="17">5.6.2.-</ecNumber>
    </recommendedName>
</protein>
<dbReference type="SMART" id="SM00491">
    <property type="entry name" value="HELICc2"/>
    <property type="match status" value="1"/>
</dbReference>
<feature type="compositionally biased region" description="Low complexity" evidence="18">
    <location>
        <begin position="1404"/>
        <end position="1418"/>
    </location>
</feature>
<dbReference type="CDD" id="cd17970">
    <property type="entry name" value="DEAHc_FancJ"/>
    <property type="match status" value="1"/>
</dbReference>
<keyword evidence="21" id="KW-1185">Reference proteome</keyword>
<feature type="compositionally biased region" description="Low complexity" evidence="18">
    <location>
        <begin position="809"/>
        <end position="828"/>
    </location>
</feature>
<feature type="region of interest" description="Disordered" evidence="18">
    <location>
        <begin position="1448"/>
        <end position="1483"/>
    </location>
</feature>
<feature type="binding site" evidence="17">
    <location>
        <position position="145"/>
    </location>
    <ligand>
        <name>[4Fe-4S] cluster</name>
        <dbReference type="ChEBI" id="CHEBI:49883"/>
    </ligand>
</feature>
<dbReference type="Pfam" id="PF13307">
    <property type="entry name" value="Helicase_C_2"/>
    <property type="match status" value="1"/>
</dbReference>
<evidence type="ECO:0000256" key="2">
    <source>
        <dbReference type="ARBA" id="ARBA00022485"/>
    </source>
</evidence>
<keyword evidence="5 17" id="KW-0227">DNA damage</keyword>
<dbReference type="SUPFAM" id="SSF52540">
    <property type="entry name" value="P-loop containing nucleoside triphosphate hydrolases"/>
    <property type="match status" value="2"/>
</dbReference>
<evidence type="ECO:0000256" key="4">
    <source>
        <dbReference type="ARBA" id="ARBA00022741"/>
    </source>
</evidence>
<evidence type="ECO:0000256" key="13">
    <source>
        <dbReference type="ARBA" id="ARBA00023235"/>
    </source>
</evidence>
<dbReference type="InterPro" id="IPR006554">
    <property type="entry name" value="Helicase-like_DEXD_c2"/>
</dbReference>
<keyword evidence="2 17" id="KW-0004">4Fe-4S</keyword>
<dbReference type="InterPro" id="IPR045028">
    <property type="entry name" value="DinG/Rad3-like"/>
</dbReference>
<comment type="subcellular location">
    <subcellularLocation>
        <location evidence="1 17">Nucleus</location>
    </subcellularLocation>
</comment>
<comment type="caution">
    <text evidence="20">The sequence shown here is derived from an EMBL/GenBank/DDBJ whole genome shotgun (WGS) entry which is preliminary data.</text>
</comment>